<proteinExistence type="inferred from homology"/>
<name>A0A0G2AK00_9BACT</name>
<dbReference type="InterPro" id="IPR036591">
    <property type="entry name" value="YggU-like_sf"/>
</dbReference>
<dbReference type="EMBL" id="LCRI01000009">
    <property type="protein sequence ID" value="KKW32939.1"/>
    <property type="molecule type" value="Genomic_DNA"/>
</dbReference>
<comment type="similarity">
    <text evidence="1 2">Belongs to the UPF0235 family.</text>
</comment>
<evidence type="ECO:0000313" key="4">
    <source>
        <dbReference type="Proteomes" id="UP000034711"/>
    </source>
</evidence>
<gene>
    <name evidence="3" type="ORF">UY77_C0009G0007</name>
</gene>
<dbReference type="Proteomes" id="UP000034711">
    <property type="component" value="Unassembled WGS sequence"/>
</dbReference>
<reference evidence="3 4" key="1">
    <citation type="journal article" date="2015" name="Nature">
        <title>rRNA introns, odd ribosomes, and small enigmatic genomes across a large radiation of phyla.</title>
        <authorList>
            <person name="Brown C.T."/>
            <person name="Hug L.A."/>
            <person name="Thomas B.C."/>
            <person name="Sharon I."/>
            <person name="Castelle C.J."/>
            <person name="Singh A."/>
            <person name="Wilkins M.J."/>
            <person name="Williams K.H."/>
            <person name="Banfield J.F."/>
        </authorList>
    </citation>
    <scope>NUCLEOTIDE SEQUENCE [LARGE SCALE GENOMIC DNA]</scope>
</reference>
<dbReference type="SUPFAM" id="SSF69786">
    <property type="entry name" value="YggU-like"/>
    <property type="match status" value="1"/>
</dbReference>
<dbReference type="Gene3D" id="3.30.1200.10">
    <property type="entry name" value="YggU-like"/>
    <property type="match status" value="1"/>
</dbReference>
<dbReference type="NCBIfam" id="TIGR00251">
    <property type="entry name" value="DUF167 family protein"/>
    <property type="match status" value="1"/>
</dbReference>
<dbReference type="GO" id="GO:0005737">
    <property type="term" value="C:cytoplasm"/>
    <property type="evidence" value="ECO:0007669"/>
    <property type="project" value="TreeGrafter"/>
</dbReference>
<evidence type="ECO:0000256" key="2">
    <source>
        <dbReference type="HAMAP-Rule" id="MF_00634"/>
    </source>
</evidence>
<dbReference type="AlphaFoldDB" id="A0A0G2AK00"/>
<dbReference type="SMART" id="SM01152">
    <property type="entry name" value="DUF167"/>
    <property type="match status" value="1"/>
</dbReference>
<organism evidence="3 4">
    <name type="scientific">Candidatus Uhrbacteria bacterium GW2011_GWA2_53_10</name>
    <dbReference type="NCBI Taxonomy" id="1618980"/>
    <lineage>
        <taxon>Bacteria</taxon>
        <taxon>Candidatus Uhriibacteriota</taxon>
    </lineage>
</organism>
<accession>A0A0G2AK00</accession>
<dbReference type="HAMAP" id="MF_00634">
    <property type="entry name" value="UPF0235"/>
    <property type="match status" value="1"/>
</dbReference>
<evidence type="ECO:0000256" key="1">
    <source>
        <dbReference type="ARBA" id="ARBA00010364"/>
    </source>
</evidence>
<comment type="caution">
    <text evidence="3">The sequence shown here is derived from an EMBL/GenBank/DDBJ whole genome shotgun (WGS) entry which is preliminary data.</text>
</comment>
<dbReference type="Pfam" id="PF02594">
    <property type="entry name" value="DUF167"/>
    <property type="match status" value="1"/>
</dbReference>
<dbReference type="InterPro" id="IPR003746">
    <property type="entry name" value="DUF167"/>
</dbReference>
<evidence type="ECO:0000313" key="3">
    <source>
        <dbReference type="EMBL" id="KKW32939.1"/>
    </source>
</evidence>
<dbReference type="PANTHER" id="PTHR13420:SF7">
    <property type="entry name" value="UPF0235 PROTEIN C15ORF40"/>
    <property type="match status" value="1"/>
</dbReference>
<protein>
    <recommendedName>
        <fullName evidence="2">UPF0235 protein UY77_C0009G0007</fullName>
    </recommendedName>
</protein>
<sequence length="73" mass="8243">MLLSVHVKPGAKQNKLEWMDQDTLKLWVTALAEKGKANAAVLELLAEELKIPKSRLQIVRGLTTRLKHIEIQS</sequence>
<dbReference type="PANTHER" id="PTHR13420">
    <property type="entry name" value="UPF0235 PROTEIN C15ORF40"/>
    <property type="match status" value="1"/>
</dbReference>